<reference evidence="2 3" key="1">
    <citation type="submission" date="2013-11" db="EMBL/GenBank/DDBJ databases">
        <title>The Damaraland mole rat (Fukomys damarensis) genome and evolution of African mole rats.</title>
        <authorList>
            <person name="Gladyshev V.N."/>
            <person name="Fang X."/>
        </authorList>
    </citation>
    <scope>NUCLEOTIDE SEQUENCE [LARGE SCALE GENOMIC DNA]</scope>
    <source>
        <tissue evidence="2">Liver</tissue>
    </source>
</reference>
<dbReference type="EMBL" id="KN124750">
    <property type="protein sequence ID" value="KFO20437.1"/>
    <property type="molecule type" value="Genomic_DNA"/>
</dbReference>
<name>A0A091CQM0_FUKDA</name>
<dbReference type="Proteomes" id="UP000028990">
    <property type="component" value="Unassembled WGS sequence"/>
</dbReference>
<protein>
    <submittedName>
        <fullName evidence="2">Uncharacterized protein</fullName>
    </submittedName>
</protein>
<dbReference type="AlphaFoldDB" id="A0A091CQM0"/>
<evidence type="ECO:0000313" key="2">
    <source>
        <dbReference type="EMBL" id="KFO20437.1"/>
    </source>
</evidence>
<feature type="compositionally biased region" description="Basic and acidic residues" evidence="1">
    <location>
        <begin position="1"/>
        <end position="11"/>
    </location>
</feature>
<proteinExistence type="predicted"/>
<organism evidence="2 3">
    <name type="scientific">Fukomys damarensis</name>
    <name type="common">Damaraland mole rat</name>
    <name type="synonym">Cryptomys damarensis</name>
    <dbReference type="NCBI Taxonomy" id="885580"/>
    <lineage>
        <taxon>Eukaryota</taxon>
        <taxon>Metazoa</taxon>
        <taxon>Chordata</taxon>
        <taxon>Craniata</taxon>
        <taxon>Vertebrata</taxon>
        <taxon>Euteleostomi</taxon>
        <taxon>Mammalia</taxon>
        <taxon>Eutheria</taxon>
        <taxon>Euarchontoglires</taxon>
        <taxon>Glires</taxon>
        <taxon>Rodentia</taxon>
        <taxon>Hystricomorpha</taxon>
        <taxon>Bathyergidae</taxon>
        <taxon>Fukomys</taxon>
    </lineage>
</organism>
<accession>A0A091CQM0</accession>
<feature type="region of interest" description="Disordered" evidence="1">
    <location>
        <begin position="1"/>
        <end position="29"/>
    </location>
</feature>
<keyword evidence="3" id="KW-1185">Reference proteome</keyword>
<gene>
    <name evidence="2" type="ORF">H920_18173</name>
</gene>
<evidence type="ECO:0000313" key="3">
    <source>
        <dbReference type="Proteomes" id="UP000028990"/>
    </source>
</evidence>
<evidence type="ECO:0000256" key="1">
    <source>
        <dbReference type="SAM" id="MobiDB-lite"/>
    </source>
</evidence>
<sequence length="166" mass="18518">MKSQVRCDQRGRSPVLTGTNHKRDPSSYSRLVRMERRYRATSPGEWGQPGDQEEEIRLLIRGGVHSQLSRTDAAEWNFSVSAFACVEHQPLPVTDRRDRLGTSLAATSHTAGPQQCSSAPQCVELALCLGDGEARVPHQEEHTLPDPLVPFGSIRVPPLSYLYREK</sequence>